<dbReference type="OrthoDB" id="1111454at2759"/>
<evidence type="ECO:0000256" key="2">
    <source>
        <dbReference type="ARBA" id="ARBA00022670"/>
    </source>
</evidence>
<dbReference type="Pfam" id="PF17815">
    <property type="entry name" value="PDZ_3"/>
    <property type="match status" value="1"/>
</dbReference>
<proteinExistence type="inferred from homology"/>
<dbReference type="Gene3D" id="2.40.10.120">
    <property type="match status" value="1"/>
</dbReference>
<dbReference type="SUPFAM" id="SSF50494">
    <property type="entry name" value="Trypsin-like serine proteases"/>
    <property type="match status" value="1"/>
</dbReference>
<evidence type="ECO:0000256" key="1">
    <source>
        <dbReference type="ARBA" id="ARBA00010541"/>
    </source>
</evidence>
<dbReference type="Proteomes" id="UP000886595">
    <property type="component" value="Unassembled WGS sequence"/>
</dbReference>
<keyword evidence="3" id="KW-0378">Hydrolase</keyword>
<comment type="similarity">
    <text evidence="1">Belongs to the peptidase S1C family.</text>
</comment>
<gene>
    <name evidence="6" type="ORF">Bca52824_035837</name>
</gene>
<keyword evidence="2" id="KW-0645">Protease</keyword>
<evidence type="ECO:0000313" key="7">
    <source>
        <dbReference type="Proteomes" id="UP000886595"/>
    </source>
</evidence>
<sequence length="410" mass="45704">MFRHVRIMARFYNSSSTTIPRFLYSPLISRRYSSVCVDSPSESAQENQSWSAIDSVVKIFSFHRKPNEDSYKRSCCGSLIRAKFWKDMKPLELGDVPFKQETVFALGYPVGGDTISVTKGVVSRIESREYSNSSIELLVIQTDAAINSGDSGGPVVMGKKSLVWQLKVVHLLKISDYIITTPVLKHFLSGVEETGQYIGLCSLNITYQFMEDAQIRKYFKMSPEMTGVLVNEIFPLSGAHGILKKEDVILAIDGISRAGSEKLGKLLVPDQYLLSYYILSGFVFVPLSKPFIDDSADMCKCPTYEKARVSGEQIFLMNDSTKGYNHLKLSRVMKVNGVEVLNLRHLSQLVEECCAEQLSFDLENGNVIAVNCKSAKEETPLMLEHHAIPLAMSKDLMKKEASELASSAVA</sequence>
<reference evidence="6 7" key="1">
    <citation type="submission" date="2020-02" db="EMBL/GenBank/DDBJ databases">
        <authorList>
            <person name="Ma Q."/>
            <person name="Huang Y."/>
            <person name="Song X."/>
            <person name="Pei D."/>
        </authorList>
    </citation>
    <scope>NUCLEOTIDE SEQUENCE [LARGE SCALE GENOMIC DNA]</scope>
    <source>
        <strain evidence="6">Sxm20200214</strain>
        <tissue evidence="6">Leaf</tissue>
    </source>
</reference>
<evidence type="ECO:0000256" key="3">
    <source>
        <dbReference type="ARBA" id="ARBA00022801"/>
    </source>
</evidence>
<protein>
    <recommendedName>
        <fullName evidence="5">Protease Do-like PDZ domain-containing protein</fullName>
    </recommendedName>
</protein>
<keyword evidence="7" id="KW-1185">Reference proteome</keyword>
<dbReference type="PANTHER" id="PTHR45980">
    <property type="match status" value="1"/>
</dbReference>
<dbReference type="InterPro" id="IPR009003">
    <property type="entry name" value="Peptidase_S1_PA"/>
</dbReference>
<dbReference type="PANTHER" id="PTHR45980:SF9">
    <property type="entry name" value="PROTEASE DO-LIKE 10, MITOCHONDRIAL-RELATED"/>
    <property type="match status" value="1"/>
</dbReference>
<dbReference type="InterPro" id="IPR041517">
    <property type="entry name" value="DEGP_PDZ"/>
</dbReference>
<evidence type="ECO:0000313" key="6">
    <source>
        <dbReference type="EMBL" id="KAG2299365.1"/>
    </source>
</evidence>
<organism evidence="6 7">
    <name type="scientific">Brassica carinata</name>
    <name type="common">Ethiopian mustard</name>
    <name type="synonym">Abyssinian cabbage</name>
    <dbReference type="NCBI Taxonomy" id="52824"/>
    <lineage>
        <taxon>Eukaryota</taxon>
        <taxon>Viridiplantae</taxon>
        <taxon>Streptophyta</taxon>
        <taxon>Embryophyta</taxon>
        <taxon>Tracheophyta</taxon>
        <taxon>Spermatophyta</taxon>
        <taxon>Magnoliopsida</taxon>
        <taxon>eudicotyledons</taxon>
        <taxon>Gunneridae</taxon>
        <taxon>Pentapetalae</taxon>
        <taxon>rosids</taxon>
        <taxon>malvids</taxon>
        <taxon>Brassicales</taxon>
        <taxon>Brassicaceae</taxon>
        <taxon>Brassiceae</taxon>
        <taxon>Brassica</taxon>
    </lineage>
</organism>
<dbReference type="InterPro" id="IPR036034">
    <property type="entry name" value="PDZ_sf"/>
</dbReference>
<dbReference type="EMBL" id="JAAMPC010000008">
    <property type="protein sequence ID" value="KAG2299365.1"/>
    <property type="molecule type" value="Genomic_DNA"/>
</dbReference>
<comment type="caution">
    <text evidence="6">The sequence shown here is derived from an EMBL/GenBank/DDBJ whole genome shotgun (WGS) entry which is preliminary data.</text>
</comment>
<dbReference type="PRINTS" id="PR00834">
    <property type="entry name" value="PROTEASES2C"/>
</dbReference>
<dbReference type="InterPro" id="IPR046449">
    <property type="entry name" value="DEGP_PDZ_sf"/>
</dbReference>
<keyword evidence="4" id="KW-0720">Serine protease</keyword>
<dbReference type="Pfam" id="PF13365">
    <property type="entry name" value="Trypsin_2"/>
    <property type="match status" value="1"/>
</dbReference>
<dbReference type="Gene3D" id="2.30.42.10">
    <property type="match status" value="1"/>
</dbReference>
<dbReference type="AlphaFoldDB" id="A0A8X7S626"/>
<accession>A0A8X7S626</accession>
<evidence type="ECO:0000259" key="5">
    <source>
        <dbReference type="Pfam" id="PF17815"/>
    </source>
</evidence>
<dbReference type="InterPro" id="IPR001940">
    <property type="entry name" value="Peptidase_S1C"/>
</dbReference>
<dbReference type="Gene3D" id="3.20.190.20">
    <property type="match status" value="1"/>
</dbReference>
<name>A0A8X7S626_BRACI</name>
<dbReference type="SUPFAM" id="SSF50156">
    <property type="entry name" value="PDZ domain-like"/>
    <property type="match status" value="1"/>
</dbReference>
<dbReference type="GO" id="GO:0004252">
    <property type="term" value="F:serine-type endopeptidase activity"/>
    <property type="evidence" value="ECO:0007669"/>
    <property type="project" value="InterPro"/>
</dbReference>
<feature type="domain" description="Protease Do-like PDZ" evidence="5">
    <location>
        <begin position="275"/>
        <end position="395"/>
    </location>
</feature>
<evidence type="ECO:0000256" key="4">
    <source>
        <dbReference type="ARBA" id="ARBA00022825"/>
    </source>
</evidence>
<dbReference type="GO" id="GO:0006508">
    <property type="term" value="P:proteolysis"/>
    <property type="evidence" value="ECO:0007669"/>
    <property type="project" value="UniProtKB-KW"/>
</dbReference>